<dbReference type="InterPro" id="IPR050595">
    <property type="entry name" value="Bact_response_regulator"/>
</dbReference>
<dbReference type="PANTHER" id="PTHR44591">
    <property type="entry name" value="STRESS RESPONSE REGULATOR PROTEIN 1"/>
    <property type="match status" value="1"/>
</dbReference>
<dbReference type="OrthoDB" id="9770645at2"/>
<dbReference type="SMART" id="SM00448">
    <property type="entry name" value="REC"/>
    <property type="match status" value="1"/>
</dbReference>
<feature type="region of interest" description="Disordered" evidence="3">
    <location>
        <begin position="242"/>
        <end position="262"/>
    </location>
</feature>
<dbReference type="Pfam" id="PF00072">
    <property type="entry name" value="Response_reg"/>
    <property type="match status" value="1"/>
</dbReference>
<dbReference type="InterPro" id="IPR003594">
    <property type="entry name" value="HATPase_dom"/>
</dbReference>
<dbReference type="InterPro" id="IPR011006">
    <property type="entry name" value="CheY-like_superfamily"/>
</dbReference>
<dbReference type="InterPro" id="IPR036890">
    <property type="entry name" value="HATPase_C_sf"/>
</dbReference>
<reference evidence="5 6" key="1">
    <citation type="submission" date="2019-02" db="EMBL/GenBank/DDBJ databases">
        <title>Deep-cultivation of Planctomycetes and their phenomic and genomic characterization uncovers novel biology.</title>
        <authorList>
            <person name="Wiegand S."/>
            <person name="Jogler M."/>
            <person name="Boedeker C."/>
            <person name="Pinto D."/>
            <person name="Vollmers J."/>
            <person name="Rivas-Marin E."/>
            <person name="Kohn T."/>
            <person name="Peeters S.H."/>
            <person name="Heuer A."/>
            <person name="Rast P."/>
            <person name="Oberbeckmann S."/>
            <person name="Bunk B."/>
            <person name="Jeske O."/>
            <person name="Meyerdierks A."/>
            <person name="Storesund J.E."/>
            <person name="Kallscheuer N."/>
            <person name="Luecker S."/>
            <person name="Lage O.M."/>
            <person name="Pohl T."/>
            <person name="Merkel B.J."/>
            <person name="Hornburger P."/>
            <person name="Mueller R.-W."/>
            <person name="Bruemmer F."/>
            <person name="Labrenz M."/>
            <person name="Spormann A.M."/>
            <person name="Op den Camp H."/>
            <person name="Overmann J."/>
            <person name="Amann R."/>
            <person name="Jetten M.S.M."/>
            <person name="Mascher T."/>
            <person name="Medema M.H."/>
            <person name="Devos D.P."/>
            <person name="Kaster A.-K."/>
            <person name="Ovreas L."/>
            <person name="Rohde M."/>
            <person name="Galperin M.Y."/>
            <person name="Jogler C."/>
        </authorList>
    </citation>
    <scope>NUCLEOTIDE SEQUENCE [LARGE SCALE GENOMIC DNA]</scope>
    <source>
        <strain evidence="5 6">Pan44</strain>
    </source>
</reference>
<dbReference type="CDD" id="cd16936">
    <property type="entry name" value="HATPase_RsbW-like"/>
    <property type="match status" value="1"/>
</dbReference>
<protein>
    <submittedName>
        <fullName evidence="5">Chemotaxis protein CheY</fullName>
    </submittedName>
</protein>
<evidence type="ECO:0000256" key="1">
    <source>
        <dbReference type="ARBA" id="ARBA00022553"/>
    </source>
</evidence>
<evidence type="ECO:0000313" key="5">
    <source>
        <dbReference type="EMBL" id="QDT53823.1"/>
    </source>
</evidence>
<evidence type="ECO:0000313" key="6">
    <source>
        <dbReference type="Proteomes" id="UP000315700"/>
    </source>
</evidence>
<dbReference type="Gene3D" id="3.30.565.10">
    <property type="entry name" value="Histidine kinase-like ATPase, C-terminal domain"/>
    <property type="match status" value="1"/>
</dbReference>
<proteinExistence type="predicted"/>
<dbReference type="GO" id="GO:0000160">
    <property type="term" value="P:phosphorelay signal transduction system"/>
    <property type="evidence" value="ECO:0007669"/>
    <property type="project" value="InterPro"/>
</dbReference>
<organism evidence="5 6">
    <name type="scientific">Caulifigura coniformis</name>
    <dbReference type="NCBI Taxonomy" id="2527983"/>
    <lineage>
        <taxon>Bacteria</taxon>
        <taxon>Pseudomonadati</taxon>
        <taxon>Planctomycetota</taxon>
        <taxon>Planctomycetia</taxon>
        <taxon>Planctomycetales</taxon>
        <taxon>Planctomycetaceae</taxon>
        <taxon>Caulifigura</taxon>
    </lineage>
</organism>
<feature type="modified residue" description="4-aspartylphosphate" evidence="2">
    <location>
        <position position="53"/>
    </location>
</feature>
<dbReference type="InParanoid" id="A0A517SCI2"/>
<gene>
    <name evidence="5" type="primary">cheY</name>
    <name evidence="5" type="ORF">Pan44_18470</name>
</gene>
<sequence length="311" mass="34815">MTAVLVVDDSLVDRRRAGALLERSGDWELRFAENGAEALNQVREHTPDVVVTDLQMPELDGLGLVRTLAREFPLLPVILMTGQGSETIAVEALEAGAASYVPKRELDLLPETVERVRTIAGERKQRASLRRCLKSFKAEYELGNEPGMLTSLVAELQAHLQEMGLFSEGDRLRVGVALEEALLNAAYHGNLEVDSELREHDFAMYYETARQRAKAFPYRDRRVMVSVELTSEGAVYRIHDQGRGFDPRSLPDPTDPRNLERSSGRGLLLMRTFMDLVEYNATGNEVTLIKRVRRNEIAERPKQGIAMAAPA</sequence>
<dbReference type="CDD" id="cd00156">
    <property type="entry name" value="REC"/>
    <property type="match status" value="1"/>
</dbReference>
<accession>A0A517SCI2</accession>
<dbReference type="RefSeq" id="WP_145029343.1">
    <property type="nucleotide sequence ID" value="NZ_CP036271.1"/>
</dbReference>
<dbReference type="InterPro" id="IPR001789">
    <property type="entry name" value="Sig_transdc_resp-reg_receiver"/>
</dbReference>
<dbReference type="Proteomes" id="UP000315700">
    <property type="component" value="Chromosome"/>
</dbReference>
<dbReference type="SUPFAM" id="SSF55874">
    <property type="entry name" value="ATPase domain of HSP90 chaperone/DNA topoisomerase II/histidine kinase"/>
    <property type="match status" value="1"/>
</dbReference>
<keyword evidence="6" id="KW-1185">Reference proteome</keyword>
<dbReference type="AlphaFoldDB" id="A0A517SCI2"/>
<dbReference type="EMBL" id="CP036271">
    <property type="protein sequence ID" value="QDT53823.1"/>
    <property type="molecule type" value="Genomic_DNA"/>
</dbReference>
<dbReference type="PROSITE" id="PS50110">
    <property type="entry name" value="RESPONSE_REGULATORY"/>
    <property type="match status" value="1"/>
</dbReference>
<evidence type="ECO:0000256" key="2">
    <source>
        <dbReference type="PROSITE-ProRule" id="PRU00169"/>
    </source>
</evidence>
<name>A0A517SCI2_9PLAN</name>
<dbReference type="PANTHER" id="PTHR44591:SF3">
    <property type="entry name" value="RESPONSE REGULATORY DOMAIN-CONTAINING PROTEIN"/>
    <property type="match status" value="1"/>
</dbReference>
<feature type="domain" description="Response regulatory" evidence="4">
    <location>
        <begin position="3"/>
        <end position="118"/>
    </location>
</feature>
<evidence type="ECO:0000256" key="3">
    <source>
        <dbReference type="SAM" id="MobiDB-lite"/>
    </source>
</evidence>
<dbReference type="Pfam" id="PF13581">
    <property type="entry name" value="HATPase_c_2"/>
    <property type="match status" value="1"/>
</dbReference>
<evidence type="ECO:0000259" key="4">
    <source>
        <dbReference type="PROSITE" id="PS50110"/>
    </source>
</evidence>
<keyword evidence="1 2" id="KW-0597">Phosphoprotein</keyword>
<dbReference type="KEGG" id="ccos:Pan44_18470"/>
<dbReference type="Gene3D" id="3.40.50.2300">
    <property type="match status" value="1"/>
</dbReference>
<dbReference type="SUPFAM" id="SSF52172">
    <property type="entry name" value="CheY-like"/>
    <property type="match status" value="1"/>
</dbReference>